<proteinExistence type="predicted"/>
<protein>
    <submittedName>
        <fullName evidence="1">Uncharacterized protein</fullName>
    </submittedName>
</protein>
<sequence>MGDEDDPLWQLLRGRLSKGKGKNDHKPDIATPARTSRENSDNLTSYFFTAFPNSLGAKAMFNAFKYYGDIKEVVIPTKRDKGGRRFGFARFDRVVDTRRFETELDNIIIGRDKISVNLSRFQRHEDSRKKDCGSDVRRDTRDSQKAEERNSNESRGSSKLHFAQKPNQPREEETSYAHAIRNVVDEFIDLKVNGDLFHLRVLEDSYGPMRILLPQDQGAVGGDIEDKSEEEEEERGLVVEDEERELLEEEDNLLAITPFVNANNGQEFLSDSNKVIIKDREEGREDSINSVSNLMLTKSEGLEKPHGGVLKKGSKIMKVGVLLGQEDGSGGPQNSTNIHHTYYHRGAIRRFTQSEDLGCMQKPFSSNDCVSGGKGEHKGGVYSDGPREVYSKLNKGPNNKDLPHLNTHTQENSKMKMKRVNHIPASGSVYSPF</sequence>
<name>A0ACB0KLB9_TRIPR</name>
<dbReference type="EMBL" id="CASHSV030000311">
    <property type="protein sequence ID" value="CAJ2657166.1"/>
    <property type="molecule type" value="Genomic_DNA"/>
</dbReference>
<comment type="caution">
    <text evidence="1">The sequence shown here is derived from an EMBL/GenBank/DDBJ whole genome shotgun (WGS) entry which is preliminary data.</text>
</comment>
<evidence type="ECO:0000313" key="2">
    <source>
        <dbReference type="Proteomes" id="UP001177021"/>
    </source>
</evidence>
<accession>A0ACB0KLB9</accession>
<organism evidence="1 2">
    <name type="scientific">Trifolium pratense</name>
    <name type="common">Red clover</name>
    <dbReference type="NCBI Taxonomy" id="57577"/>
    <lineage>
        <taxon>Eukaryota</taxon>
        <taxon>Viridiplantae</taxon>
        <taxon>Streptophyta</taxon>
        <taxon>Embryophyta</taxon>
        <taxon>Tracheophyta</taxon>
        <taxon>Spermatophyta</taxon>
        <taxon>Magnoliopsida</taxon>
        <taxon>eudicotyledons</taxon>
        <taxon>Gunneridae</taxon>
        <taxon>Pentapetalae</taxon>
        <taxon>rosids</taxon>
        <taxon>fabids</taxon>
        <taxon>Fabales</taxon>
        <taxon>Fabaceae</taxon>
        <taxon>Papilionoideae</taxon>
        <taxon>50 kb inversion clade</taxon>
        <taxon>NPAAA clade</taxon>
        <taxon>Hologalegina</taxon>
        <taxon>IRL clade</taxon>
        <taxon>Trifolieae</taxon>
        <taxon>Trifolium</taxon>
    </lineage>
</organism>
<keyword evidence="2" id="KW-1185">Reference proteome</keyword>
<gene>
    <name evidence="1" type="ORF">MILVUS5_LOCUS23789</name>
</gene>
<evidence type="ECO:0000313" key="1">
    <source>
        <dbReference type="EMBL" id="CAJ2657166.1"/>
    </source>
</evidence>
<reference evidence="1" key="1">
    <citation type="submission" date="2023-10" db="EMBL/GenBank/DDBJ databases">
        <authorList>
            <person name="Rodriguez Cubillos JULIANA M."/>
            <person name="De Vega J."/>
        </authorList>
    </citation>
    <scope>NUCLEOTIDE SEQUENCE</scope>
</reference>
<dbReference type="Proteomes" id="UP001177021">
    <property type="component" value="Unassembled WGS sequence"/>
</dbReference>